<comment type="caution">
    <text evidence="3">The sequence shown here is derived from an EMBL/GenBank/DDBJ whole genome shotgun (WGS) entry which is preliminary data.</text>
</comment>
<sequence>MRLPTIAAAAAFAVLAGVVTVPAAQAAATTLYVRDTAACTDDGDGSAATPFCTVQAAADVVDPGQVVDITGTQDESVTITRSGTADAPIVFEGGAVRRPAGGTAPTITVRGAHDVTLRGMTVHGSTVTNAVLIDNAARVTLDRGTIQPDADPYGGADTVRVTGGSAAITVSRTTFGTRGRAVYADGGAGVTVSGNTITALGNFGVIAENVDSVAVTGNTLRDSCHRGVKVTGATTGSSIQNNVISEVLSSSISGYCPKGPTHPIEVDAAAAPGVTLDYNVADRYANVYRWAGTAYQTPAALHAATGQGAHDLLADQNDVTPTIDSGNADAPGVLDAVNGPRVDNLLVPNTGAGSIPYLDRGAREQQDRFANQHITVSASQAPVGGVVTVSGNVRSEWGSPVTCAIDFGDGTTTSVPSCAASHAYRATGTYTVKVTATTESRLSTGGSWSVKVVPAGGTLNPSLTATRLGGMTASFRVDSGGDPWNIVRTAFDFGDGHTLTAVSGIDHRYERPGTYQVRATVTDAGGTTATTSTSVTTLASGYVTHGPTRFLDTRSGVGAPAQKVAPYSTVRLKVGGRHGIPADVTAVAMNLTVTNATTDGYLTAHPAGQARPTASVVDFRTGVTVPGLTTVAVGGGHVDLFNGSPGTVDLIADVAGYYTKSGATAGFDPVYPSRLLDTRTGTGMPSPRTIAAGETFTQRVAGHYTGDVPINATSVLLNITVVNPRAAGHLTAFATGTANPQTSNLNYAAGQTTTNSVIAPIGIEGSVNFHPNATTDIVVDVIGYFAASGRSFLLPVSPLRTVDTRTGIGGRTGALPGRSTTDYTLAQGAPSLAYGPIAVMFNAKAVTPQRDGYLTAYHRDPVQLRPDAATLNFTAGGVTNNLAVTEDVTAAFHNGSDGTLDLVVDVTGYFYEY</sequence>
<keyword evidence="4" id="KW-1185">Reference proteome</keyword>
<dbReference type="SMART" id="SM00089">
    <property type="entry name" value="PKD"/>
    <property type="match status" value="2"/>
</dbReference>
<dbReference type="SMART" id="SM00710">
    <property type="entry name" value="PbH1"/>
    <property type="match status" value="3"/>
</dbReference>
<dbReference type="InterPro" id="IPR022409">
    <property type="entry name" value="PKD/Chitinase_dom"/>
</dbReference>
<dbReference type="InterPro" id="IPR012334">
    <property type="entry name" value="Pectin_lyas_fold"/>
</dbReference>
<name>A0A2P8I4H4_SACCR</name>
<dbReference type="Pfam" id="PF13229">
    <property type="entry name" value="Beta_helix"/>
    <property type="match status" value="1"/>
</dbReference>
<dbReference type="Gene3D" id="2.160.20.10">
    <property type="entry name" value="Single-stranded right-handed beta-helix, Pectin lyase-like"/>
    <property type="match status" value="1"/>
</dbReference>
<evidence type="ECO:0000313" key="4">
    <source>
        <dbReference type="Proteomes" id="UP000241118"/>
    </source>
</evidence>
<dbReference type="Gene3D" id="2.60.40.10">
    <property type="entry name" value="Immunoglobulins"/>
    <property type="match status" value="2"/>
</dbReference>
<dbReference type="InterPro" id="IPR011050">
    <property type="entry name" value="Pectin_lyase_fold/virulence"/>
</dbReference>
<dbReference type="RefSeq" id="WP_106618076.1">
    <property type="nucleotide sequence ID" value="NZ_PYAX01000009.1"/>
</dbReference>
<evidence type="ECO:0000256" key="1">
    <source>
        <dbReference type="SAM" id="SignalP"/>
    </source>
</evidence>
<proteinExistence type="predicted"/>
<dbReference type="InterPro" id="IPR013783">
    <property type="entry name" value="Ig-like_fold"/>
</dbReference>
<feature type="chain" id="PRO_5015170889" evidence="1">
    <location>
        <begin position="27"/>
        <end position="913"/>
    </location>
</feature>
<dbReference type="PROSITE" id="PS50093">
    <property type="entry name" value="PKD"/>
    <property type="match status" value="2"/>
</dbReference>
<accession>A0A2P8I4H4</accession>
<gene>
    <name evidence="3" type="ORF">B0I31_109151</name>
</gene>
<dbReference type="OrthoDB" id="3699382at2"/>
<feature type="signal peptide" evidence="1">
    <location>
        <begin position="1"/>
        <end position="26"/>
    </location>
</feature>
<dbReference type="AlphaFoldDB" id="A0A2P8I4H4"/>
<dbReference type="Proteomes" id="UP000241118">
    <property type="component" value="Unassembled WGS sequence"/>
</dbReference>
<dbReference type="InterPro" id="IPR006626">
    <property type="entry name" value="PbH1"/>
</dbReference>
<dbReference type="InterPro" id="IPR035986">
    <property type="entry name" value="PKD_dom_sf"/>
</dbReference>
<organism evidence="3 4">
    <name type="scientific">Saccharothrix carnea</name>
    <dbReference type="NCBI Taxonomy" id="1280637"/>
    <lineage>
        <taxon>Bacteria</taxon>
        <taxon>Bacillati</taxon>
        <taxon>Actinomycetota</taxon>
        <taxon>Actinomycetes</taxon>
        <taxon>Pseudonocardiales</taxon>
        <taxon>Pseudonocardiaceae</taxon>
        <taxon>Saccharothrix</taxon>
    </lineage>
</organism>
<feature type="domain" description="PKD" evidence="2">
    <location>
        <begin position="398"/>
        <end position="459"/>
    </location>
</feature>
<keyword evidence="1" id="KW-0732">Signal</keyword>
<dbReference type="EMBL" id="PYAX01000009">
    <property type="protein sequence ID" value="PSL53361.1"/>
    <property type="molecule type" value="Genomic_DNA"/>
</dbReference>
<feature type="domain" description="PKD" evidence="2">
    <location>
        <begin position="470"/>
        <end position="542"/>
    </location>
</feature>
<dbReference type="GO" id="GO:0005975">
    <property type="term" value="P:carbohydrate metabolic process"/>
    <property type="evidence" value="ECO:0007669"/>
    <property type="project" value="UniProtKB-ARBA"/>
</dbReference>
<dbReference type="InterPro" id="IPR039448">
    <property type="entry name" value="Beta_helix"/>
</dbReference>
<reference evidence="3 4" key="1">
    <citation type="submission" date="2018-03" db="EMBL/GenBank/DDBJ databases">
        <title>Genomic Encyclopedia of Type Strains, Phase III (KMG-III): the genomes of soil and plant-associated and newly described type strains.</title>
        <authorList>
            <person name="Whitman W."/>
        </authorList>
    </citation>
    <scope>NUCLEOTIDE SEQUENCE [LARGE SCALE GENOMIC DNA]</scope>
    <source>
        <strain evidence="3 4">CGMCC 4.7097</strain>
    </source>
</reference>
<evidence type="ECO:0000313" key="3">
    <source>
        <dbReference type="EMBL" id="PSL53361.1"/>
    </source>
</evidence>
<dbReference type="CDD" id="cd00146">
    <property type="entry name" value="PKD"/>
    <property type="match status" value="2"/>
</dbReference>
<evidence type="ECO:0000259" key="2">
    <source>
        <dbReference type="PROSITE" id="PS50093"/>
    </source>
</evidence>
<dbReference type="SUPFAM" id="SSF51126">
    <property type="entry name" value="Pectin lyase-like"/>
    <property type="match status" value="1"/>
</dbReference>
<dbReference type="InterPro" id="IPR000601">
    <property type="entry name" value="PKD_dom"/>
</dbReference>
<dbReference type="Pfam" id="PF18911">
    <property type="entry name" value="PKD_4"/>
    <property type="match status" value="2"/>
</dbReference>
<protein>
    <submittedName>
        <fullName evidence="3">PKD domain-containing protein</fullName>
    </submittedName>
</protein>
<dbReference type="SUPFAM" id="SSF49299">
    <property type="entry name" value="PKD domain"/>
    <property type="match status" value="2"/>
</dbReference>